<organism evidence="2">
    <name type="scientific">marine sediment metagenome</name>
    <dbReference type="NCBI Taxonomy" id="412755"/>
    <lineage>
        <taxon>unclassified sequences</taxon>
        <taxon>metagenomes</taxon>
        <taxon>ecological metagenomes</taxon>
    </lineage>
</organism>
<dbReference type="AlphaFoldDB" id="X1NHH2"/>
<name>X1NHH2_9ZZZZ</name>
<sequence>MKKVMDELWIKVVGGIAIAAISGFVSAALGVRVAQAKMKIKQESMEKTILENFHAITKLLER</sequence>
<protein>
    <submittedName>
        <fullName evidence="2">Uncharacterized protein</fullName>
    </submittedName>
</protein>
<proteinExistence type="predicted"/>
<accession>X1NHH2</accession>
<reference evidence="2" key="1">
    <citation type="journal article" date="2014" name="Front. Microbiol.">
        <title>High frequency of phylogenetically diverse reductive dehalogenase-homologous genes in deep subseafloor sedimentary metagenomes.</title>
        <authorList>
            <person name="Kawai M."/>
            <person name="Futagami T."/>
            <person name="Toyoda A."/>
            <person name="Takaki Y."/>
            <person name="Nishi S."/>
            <person name="Hori S."/>
            <person name="Arai W."/>
            <person name="Tsubouchi T."/>
            <person name="Morono Y."/>
            <person name="Uchiyama I."/>
            <person name="Ito T."/>
            <person name="Fujiyama A."/>
            <person name="Inagaki F."/>
            <person name="Takami H."/>
        </authorList>
    </citation>
    <scope>NUCLEOTIDE SEQUENCE</scope>
    <source>
        <strain evidence="2">Expedition CK06-06</strain>
    </source>
</reference>
<gene>
    <name evidence="2" type="ORF">S06H3_46755</name>
</gene>
<dbReference type="EMBL" id="BARV01029307">
    <property type="protein sequence ID" value="GAI43452.1"/>
    <property type="molecule type" value="Genomic_DNA"/>
</dbReference>
<evidence type="ECO:0000313" key="2">
    <source>
        <dbReference type="EMBL" id="GAI43452.1"/>
    </source>
</evidence>
<keyword evidence="1" id="KW-0812">Transmembrane</keyword>
<feature type="transmembrane region" description="Helical" evidence="1">
    <location>
        <begin position="12"/>
        <end position="31"/>
    </location>
</feature>
<keyword evidence="1" id="KW-1133">Transmembrane helix</keyword>
<feature type="non-terminal residue" evidence="2">
    <location>
        <position position="62"/>
    </location>
</feature>
<evidence type="ECO:0000256" key="1">
    <source>
        <dbReference type="SAM" id="Phobius"/>
    </source>
</evidence>
<keyword evidence="1" id="KW-0472">Membrane</keyword>
<comment type="caution">
    <text evidence="2">The sequence shown here is derived from an EMBL/GenBank/DDBJ whole genome shotgun (WGS) entry which is preliminary data.</text>
</comment>